<organism evidence="2 3">
    <name type="scientific">Leptobrachium leishanense</name>
    <name type="common">Leishan spiny toad</name>
    <dbReference type="NCBI Taxonomy" id="445787"/>
    <lineage>
        <taxon>Eukaryota</taxon>
        <taxon>Metazoa</taxon>
        <taxon>Chordata</taxon>
        <taxon>Craniata</taxon>
        <taxon>Vertebrata</taxon>
        <taxon>Euteleostomi</taxon>
        <taxon>Amphibia</taxon>
        <taxon>Batrachia</taxon>
        <taxon>Anura</taxon>
        <taxon>Pelobatoidea</taxon>
        <taxon>Megophryidae</taxon>
        <taxon>Leptobrachium</taxon>
    </lineage>
</organism>
<dbReference type="GO" id="GO:0031267">
    <property type="term" value="F:small GTPase binding"/>
    <property type="evidence" value="ECO:0007669"/>
    <property type="project" value="TreeGrafter"/>
</dbReference>
<protein>
    <submittedName>
        <fullName evidence="2">VPS9 domain containing 1</fullName>
    </submittedName>
</protein>
<gene>
    <name evidence="2" type="primary">VPS9D1</name>
</gene>
<dbReference type="InterPro" id="IPR037191">
    <property type="entry name" value="VPS9_dom_sf"/>
</dbReference>
<name>A0A8C5R3T4_9ANUR</name>
<proteinExistence type="predicted"/>
<dbReference type="Pfam" id="PF02204">
    <property type="entry name" value="VPS9"/>
    <property type="match status" value="1"/>
</dbReference>
<dbReference type="GO" id="GO:0005085">
    <property type="term" value="F:guanyl-nucleotide exchange factor activity"/>
    <property type="evidence" value="ECO:0007669"/>
    <property type="project" value="InterPro"/>
</dbReference>
<dbReference type="PANTHER" id="PTHR23101:SF98">
    <property type="entry name" value="VPS9 DOMAIN-CONTAINING PROTEIN 1"/>
    <property type="match status" value="1"/>
</dbReference>
<evidence type="ECO:0000313" key="2">
    <source>
        <dbReference type="Ensembl" id="ENSLLEP00000045910.1"/>
    </source>
</evidence>
<dbReference type="GO" id="GO:0005829">
    <property type="term" value="C:cytosol"/>
    <property type="evidence" value="ECO:0007669"/>
    <property type="project" value="TreeGrafter"/>
</dbReference>
<dbReference type="SUPFAM" id="SSF109993">
    <property type="entry name" value="VPS9 domain"/>
    <property type="match status" value="1"/>
</dbReference>
<dbReference type="OrthoDB" id="10264848at2759"/>
<dbReference type="GeneTree" id="ENSGT00390000015057"/>
<reference evidence="2" key="2">
    <citation type="submission" date="2025-09" db="UniProtKB">
        <authorList>
            <consortium name="Ensembl"/>
        </authorList>
    </citation>
    <scope>IDENTIFICATION</scope>
</reference>
<reference evidence="2" key="1">
    <citation type="submission" date="2025-08" db="UniProtKB">
        <authorList>
            <consortium name="Ensembl"/>
        </authorList>
    </citation>
    <scope>IDENTIFICATION</scope>
</reference>
<dbReference type="AlphaFoldDB" id="A0A8C5R3T4"/>
<feature type="domain" description="VPS9" evidence="1">
    <location>
        <begin position="489"/>
        <end position="567"/>
    </location>
</feature>
<dbReference type="GO" id="GO:0016192">
    <property type="term" value="P:vesicle-mediated transport"/>
    <property type="evidence" value="ECO:0007669"/>
    <property type="project" value="InterPro"/>
</dbReference>
<dbReference type="GO" id="GO:0030139">
    <property type="term" value="C:endocytic vesicle"/>
    <property type="evidence" value="ECO:0007669"/>
    <property type="project" value="TreeGrafter"/>
</dbReference>
<evidence type="ECO:0000259" key="1">
    <source>
        <dbReference type="Pfam" id="PF02204"/>
    </source>
</evidence>
<sequence>MAAPSGGDENLRPLQHAMKLATRAIQLDTGNKHKVRKEGVMGLVNPPPLSIISCLICFAASKVLASDSQKLLKLAAQCLERAQSTAGKLGQIYPPPCETPSAPLVSSYPPLALTFGHRRACSDKVPTRSPFPTPEVFRMLRAAEAAKPKTELTPLEEASVQNQKLRASYEARLSRLNPNQASQKTSLASGRQIGNAQAPCLKIRGDPISIPGSSLPPYNADLSKEEEEQLALYTAVMEYDHDHRGMIEQCVLNALSSCISVYFLSCHDHPITRLVERLQFLVYDQLYPFIIAGNQPTESFPESHHQSLPVNVFALPASGPSTLKTSQSLQCLPSAETPLIRHSTSAGDVLLDPSPFKPAESGRTGGELETSFEDLESLLPPKDIQKLTTQERLNYMVKEIHHVQDEMLASVLISLDLPNIHVVRYICLECLDESFFPQLWPPLIALYKQAFCEREESLLQKMNVYATCDPSVIGIPLKLVPEDIKEPYKDAADELGNIEHIQSLQGKLECITLWIACECVENYNSKRASFALCADYLLPLLVYILITYRMSHLLSECFALEEFFHRDRPDPNFQDFRRGTLPILAVVRVSVTGSTGVASRARLITFTLRRTLPPRVCPPVARVTPDRPRTTMPCSEK</sequence>
<dbReference type="PANTHER" id="PTHR23101">
    <property type="entry name" value="RAB GDP/GTP EXCHANGE FACTOR"/>
    <property type="match status" value="1"/>
</dbReference>
<dbReference type="Gene3D" id="1.20.1050.80">
    <property type="entry name" value="VPS9 domain"/>
    <property type="match status" value="1"/>
</dbReference>
<dbReference type="Proteomes" id="UP000694569">
    <property type="component" value="Unplaced"/>
</dbReference>
<accession>A0A8C5R3T4</accession>
<dbReference type="Ensembl" id="ENSLLET00000047744.1">
    <property type="protein sequence ID" value="ENSLLEP00000045910.1"/>
    <property type="gene ID" value="ENSLLEG00000029118.1"/>
</dbReference>
<keyword evidence="3" id="KW-1185">Reference proteome</keyword>
<dbReference type="InterPro" id="IPR045046">
    <property type="entry name" value="Vps9-like"/>
</dbReference>
<dbReference type="InterPro" id="IPR003123">
    <property type="entry name" value="VPS9"/>
</dbReference>
<evidence type="ECO:0000313" key="3">
    <source>
        <dbReference type="Proteomes" id="UP000694569"/>
    </source>
</evidence>